<accession>A0AA47MUP7</accession>
<feature type="domain" description="Myb/SANT-like DNA-binding" evidence="2">
    <location>
        <begin position="14"/>
        <end position="104"/>
    </location>
</feature>
<feature type="region of interest" description="Disordered" evidence="1">
    <location>
        <begin position="124"/>
        <end position="147"/>
    </location>
</feature>
<dbReference type="AlphaFoldDB" id="A0AA47MUP7"/>
<proteinExistence type="predicted"/>
<dbReference type="InterPro" id="IPR044822">
    <property type="entry name" value="Myb_DNA-bind_4"/>
</dbReference>
<sequence>MDTEETVEINALYKWSDEETRSLIQWRTVNASLFTGRHNAAVTGYETYITARGLEGRVTPVFLKKKWENLKAKYKELKCPRTGVSTEGGETTAASWKWYTLMDEAIGDRPSVTPPVLIASSSRDVTVVTPPPPPVLIPERSMTSTPKRRRVDVMDLLKDHQRFEEMVLDREERRQSEAVEREERRHREAMEKEEARAREAMEREDRRYREAVEREERLFKELREREERREQELERRDDRFYSLLEKIFNKK</sequence>
<dbReference type="Proteomes" id="UP001174136">
    <property type="component" value="Unassembled WGS sequence"/>
</dbReference>
<feature type="region of interest" description="Disordered" evidence="1">
    <location>
        <begin position="171"/>
        <end position="207"/>
    </location>
</feature>
<protein>
    <recommendedName>
        <fullName evidence="2">Myb/SANT-like DNA-binding domain-containing protein</fullName>
    </recommendedName>
</protein>
<dbReference type="EMBL" id="JAOPHQ010002570">
    <property type="protein sequence ID" value="KAK0146505.1"/>
    <property type="molecule type" value="Genomic_DNA"/>
</dbReference>
<reference evidence="3" key="1">
    <citation type="journal article" date="2023" name="Front. Mar. Sci.">
        <title>A new Merluccius polli reference genome to investigate the effects of global change in West African waters.</title>
        <authorList>
            <person name="Mateo J.L."/>
            <person name="Blanco-Fernandez C."/>
            <person name="Garcia-Vazquez E."/>
            <person name="Machado-Schiaffino G."/>
        </authorList>
    </citation>
    <scope>NUCLEOTIDE SEQUENCE</scope>
    <source>
        <strain evidence="3">C29</strain>
        <tissue evidence="3">Fin</tissue>
    </source>
</reference>
<evidence type="ECO:0000259" key="2">
    <source>
        <dbReference type="Pfam" id="PF13837"/>
    </source>
</evidence>
<keyword evidence="4" id="KW-1185">Reference proteome</keyword>
<organism evidence="3 4">
    <name type="scientific">Merluccius polli</name>
    <name type="common">Benguela hake</name>
    <name type="synonym">Merluccius cadenati</name>
    <dbReference type="NCBI Taxonomy" id="89951"/>
    <lineage>
        <taxon>Eukaryota</taxon>
        <taxon>Metazoa</taxon>
        <taxon>Chordata</taxon>
        <taxon>Craniata</taxon>
        <taxon>Vertebrata</taxon>
        <taxon>Euteleostomi</taxon>
        <taxon>Actinopterygii</taxon>
        <taxon>Neopterygii</taxon>
        <taxon>Teleostei</taxon>
        <taxon>Neoteleostei</taxon>
        <taxon>Acanthomorphata</taxon>
        <taxon>Zeiogadaria</taxon>
        <taxon>Gadariae</taxon>
        <taxon>Gadiformes</taxon>
        <taxon>Gadoidei</taxon>
        <taxon>Merlucciidae</taxon>
        <taxon>Merluccius</taxon>
    </lineage>
</organism>
<name>A0AA47MUP7_MERPO</name>
<comment type="caution">
    <text evidence="3">The sequence shown here is derived from an EMBL/GenBank/DDBJ whole genome shotgun (WGS) entry which is preliminary data.</text>
</comment>
<evidence type="ECO:0000313" key="4">
    <source>
        <dbReference type="Proteomes" id="UP001174136"/>
    </source>
</evidence>
<evidence type="ECO:0000313" key="3">
    <source>
        <dbReference type="EMBL" id="KAK0146505.1"/>
    </source>
</evidence>
<evidence type="ECO:0000256" key="1">
    <source>
        <dbReference type="SAM" id="MobiDB-lite"/>
    </source>
</evidence>
<dbReference type="Pfam" id="PF13837">
    <property type="entry name" value="Myb_DNA-bind_4"/>
    <property type="match status" value="1"/>
</dbReference>
<gene>
    <name evidence="3" type="ORF">N1851_014168</name>
</gene>